<evidence type="ECO:0000313" key="4">
    <source>
        <dbReference type="Proteomes" id="UP000321595"/>
    </source>
</evidence>
<feature type="region of interest" description="Disordered" evidence="1">
    <location>
        <begin position="30"/>
        <end position="51"/>
    </location>
</feature>
<evidence type="ECO:0000256" key="2">
    <source>
        <dbReference type="SAM" id="Phobius"/>
    </source>
</evidence>
<evidence type="ECO:0000313" key="3">
    <source>
        <dbReference type="EMBL" id="QED29588.1"/>
    </source>
</evidence>
<evidence type="ECO:0000256" key="1">
    <source>
        <dbReference type="SAM" id="MobiDB-lite"/>
    </source>
</evidence>
<keyword evidence="2" id="KW-0472">Membrane</keyword>
<keyword evidence="2" id="KW-1133">Transmembrane helix</keyword>
<dbReference type="OrthoDB" id="5519012at2"/>
<organism evidence="3 4">
    <name type="scientific">Microvenator marinus</name>
    <dbReference type="NCBI Taxonomy" id="2600177"/>
    <lineage>
        <taxon>Bacteria</taxon>
        <taxon>Deltaproteobacteria</taxon>
        <taxon>Bradymonadales</taxon>
        <taxon>Microvenatoraceae</taxon>
        <taxon>Microvenator</taxon>
    </lineage>
</organism>
<dbReference type="KEGG" id="bbae:FRD01_20580"/>
<dbReference type="RefSeq" id="WP_146962821.1">
    <property type="nucleotide sequence ID" value="NZ_CP042467.1"/>
</dbReference>
<feature type="region of interest" description="Disordered" evidence="1">
    <location>
        <begin position="176"/>
        <end position="195"/>
    </location>
</feature>
<keyword evidence="2" id="KW-0812">Transmembrane</keyword>
<proteinExistence type="predicted"/>
<accession>A0A5B8XX66</accession>
<dbReference type="EMBL" id="CP042467">
    <property type="protein sequence ID" value="QED29588.1"/>
    <property type="molecule type" value="Genomic_DNA"/>
</dbReference>
<protein>
    <submittedName>
        <fullName evidence="3">Uncharacterized protein</fullName>
    </submittedName>
</protein>
<dbReference type="AlphaFoldDB" id="A0A5B8XX66"/>
<feature type="region of interest" description="Disordered" evidence="1">
    <location>
        <begin position="104"/>
        <end position="131"/>
    </location>
</feature>
<keyword evidence="4" id="KW-1185">Reference proteome</keyword>
<name>A0A5B8XX66_9DELT</name>
<feature type="transmembrane region" description="Helical" evidence="2">
    <location>
        <begin position="202"/>
        <end position="222"/>
    </location>
</feature>
<feature type="compositionally biased region" description="Low complexity" evidence="1">
    <location>
        <begin position="104"/>
        <end position="119"/>
    </location>
</feature>
<sequence>MPEESTVRSISHAEIFGTSTAHAQVAREVEEEVEPEPLDVMESTEDLTEVEVEQKPVSVEIVEPSDLQILPQNAETLEVQKPPEPPQNLDILEVPARGQIAENPQIPEIPEPQQNIEVPEIPRDPSPEEAEPELQAVLDPSEDLAEVQVEPILARPPEVVEEIPIPQRVELFEPAELPEPQRALESLEGPEPKPRRRLTSGVFRLAGAFAILAALATAFWALSREPETRVEYIEPTPEPPEAIRQAVLTEGRAEAISKSIAKLRAKSEEELYEEANAQIKANNFGAAWELIGELLLRAPENLDYVVLEVEAKLGARQFHDARMLTLRAMSRHEDSRLQKLFDQSIDSDPSLRPNIIDIATLDVDSILPLGGGRSISLKLRKDGENTHVFKPAQKEWGDGWRSEVAAWRFCQIVVCEFLVPQSQTARISRKDFERLYPAQTDHQREYQARFVDLNWVEEAGPNGPEEWLYGVLKVWVPTIVDFPVEVPDLWQPWLSAEADPTRLHNTLAEEIAPIKHLRDGEVVRAILRQHNGAPVSSIARQLSNIFVFDYLTNNWDRWSEREEYFGVNNHFADGRMISLDNGAAFHTLSSSRVDQRFDPVQRFSRSMVFSVRRLDPSWADSILFEDIGLEGTEEQRLKVFWARRTELLKRIDTLRSLHGDDQVLYFP</sequence>
<gene>
    <name evidence="3" type="ORF">FRD01_20580</name>
</gene>
<dbReference type="Proteomes" id="UP000321595">
    <property type="component" value="Chromosome"/>
</dbReference>
<reference evidence="3 4" key="1">
    <citation type="submission" date="2019-08" db="EMBL/GenBank/DDBJ databases">
        <authorList>
            <person name="Liang Q."/>
        </authorList>
    </citation>
    <scope>NUCLEOTIDE SEQUENCE [LARGE SCALE GENOMIC DNA]</scope>
    <source>
        <strain evidence="3 4">V1718</strain>
    </source>
</reference>